<dbReference type="STRING" id="309807.SRU_0047"/>
<comment type="subcellular location">
    <subcellularLocation>
        <location evidence="1">Cell membrane</location>
        <topology evidence="1">Multi-pass membrane protein</topology>
    </subcellularLocation>
</comment>
<evidence type="ECO:0000256" key="5">
    <source>
        <dbReference type="ARBA" id="ARBA00022989"/>
    </source>
</evidence>
<dbReference type="OrthoDB" id="680764at2"/>
<dbReference type="GO" id="GO:0005886">
    <property type="term" value="C:plasma membrane"/>
    <property type="evidence" value="ECO:0007669"/>
    <property type="project" value="UniProtKB-SubCell"/>
</dbReference>
<reference evidence="8 9" key="1">
    <citation type="journal article" date="2005" name="Proc. Natl. Acad. Sci. U.S.A.">
        <title>The genome of Salinibacter ruber: convergence and gene exchange among hyperhalophilic bacteria and archaea.</title>
        <authorList>
            <person name="Mongodin E.F."/>
            <person name="Nelson K.E."/>
            <person name="Daugherty S."/>
            <person name="Deboy R.T."/>
            <person name="Wister J."/>
            <person name="Khouri H."/>
            <person name="Weidman J."/>
            <person name="Walsh D.A."/>
            <person name="Papke R.T."/>
            <person name="Sanchez Perez G."/>
            <person name="Sharma A.K."/>
            <person name="Nesbo C.L."/>
            <person name="MacLeod D."/>
            <person name="Bapteste E."/>
            <person name="Doolittle W.F."/>
            <person name="Charlebois R.L."/>
            <person name="Legault B."/>
            <person name="Rodriguez-Valera F."/>
        </authorList>
    </citation>
    <scope>NUCLEOTIDE SEQUENCE [LARGE SCALE GENOMIC DNA]</scope>
    <source>
        <strain evidence="9">DSM 13855 / CECT 5946 / M31</strain>
    </source>
</reference>
<dbReference type="PANTHER" id="PTHR33452:SF1">
    <property type="entry name" value="INNER MEMBRANE PROTEIN YPHA-RELATED"/>
    <property type="match status" value="1"/>
</dbReference>
<dbReference type="eggNOG" id="COG2259">
    <property type="taxonomic scope" value="Bacteria"/>
</dbReference>
<dbReference type="KEGG" id="sru:SRU_0047"/>
<evidence type="ECO:0000256" key="7">
    <source>
        <dbReference type="SAM" id="Phobius"/>
    </source>
</evidence>
<feature type="transmembrane region" description="Helical" evidence="7">
    <location>
        <begin position="332"/>
        <end position="353"/>
    </location>
</feature>
<comment type="similarity">
    <text evidence="2">Belongs to the DoxX family.</text>
</comment>
<evidence type="ECO:0000313" key="8">
    <source>
        <dbReference type="EMBL" id="ABC45852.1"/>
    </source>
</evidence>
<gene>
    <name evidence="8" type="ordered locus">SRU_0047</name>
</gene>
<keyword evidence="3" id="KW-1003">Cell membrane</keyword>
<name>Q2S6H9_SALRD</name>
<evidence type="ECO:0000256" key="4">
    <source>
        <dbReference type="ARBA" id="ARBA00022692"/>
    </source>
</evidence>
<dbReference type="AlphaFoldDB" id="Q2S6H9"/>
<protein>
    <submittedName>
        <fullName evidence="8">DoxX subfamily, putative</fullName>
    </submittedName>
</protein>
<dbReference type="Pfam" id="PF07681">
    <property type="entry name" value="DoxX"/>
    <property type="match status" value="1"/>
</dbReference>
<dbReference type="HOGENOM" id="CLU_735469_0_0_10"/>
<feature type="transmembrane region" description="Helical" evidence="7">
    <location>
        <begin position="273"/>
        <end position="294"/>
    </location>
</feature>
<evidence type="ECO:0000256" key="6">
    <source>
        <dbReference type="ARBA" id="ARBA00023136"/>
    </source>
</evidence>
<sequence length="376" mass="40281">MVGVLFPQPHLHGREVHVPLRTPGHLAVYVRGGLRVRLPHHVPGKGGVVSGGGGHLNLLFHRGGAEGAAPQLVGDELLPHLQRVVLKGRLDVLGLLLGRHRALGFDGARIGKAFLHPLHFFPNRRPEGPQVRKAHVVDLCGGAVAGRLQPLAPLGPKLLERSGRGVLTHCGRIGSIWTCVRGVGLTRPGPAKWFRPPSSPRRIVPRRTLVTDLFAAPVNAHLLSMLRSLEAQRDLVLDALRVYLGTGLFFRGLALLMTDGGLQQLLGATEPGLGLTGLSVYVIAAHLVGGALLAVGLYTRLAALVQLPVLVGAVFLVHWRDGLLSADQSLEFSALVLFLLLLVCTFGSGRWSLDAKWRRPPAPVVPGSPRRPAPQN</sequence>
<evidence type="ECO:0000256" key="2">
    <source>
        <dbReference type="ARBA" id="ARBA00006679"/>
    </source>
</evidence>
<dbReference type="EMBL" id="CP000159">
    <property type="protein sequence ID" value="ABC45852.1"/>
    <property type="molecule type" value="Genomic_DNA"/>
</dbReference>
<evidence type="ECO:0000256" key="1">
    <source>
        <dbReference type="ARBA" id="ARBA00004651"/>
    </source>
</evidence>
<accession>Q2S6H9</accession>
<evidence type="ECO:0000313" key="9">
    <source>
        <dbReference type="Proteomes" id="UP000008674"/>
    </source>
</evidence>
<feature type="transmembrane region" description="Helical" evidence="7">
    <location>
        <begin position="301"/>
        <end position="320"/>
    </location>
</feature>
<dbReference type="PANTHER" id="PTHR33452">
    <property type="entry name" value="OXIDOREDUCTASE CATD-RELATED"/>
    <property type="match status" value="1"/>
</dbReference>
<dbReference type="Proteomes" id="UP000008674">
    <property type="component" value="Chromosome"/>
</dbReference>
<keyword evidence="5 7" id="KW-1133">Transmembrane helix</keyword>
<keyword evidence="9" id="KW-1185">Reference proteome</keyword>
<keyword evidence="6 7" id="KW-0472">Membrane</keyword>
<dbReference type="InterPro" id="IPR032808">
    <property type="entry name" value="DoxX"/>
</dbReference>
<keyword evidence="4 7" id="KW-0812">Transmembrane</keyword>
<organism evidence="8 9">
    <name type="scientific">Salinibacter ruber (strain DSM 13855 / M31)</name>
    <dbReference type="NCBI Taxonomy" id="309807"/>
    <lineage>
        <taxon>Bacteria</taxon>
        <taxon>Pseudomonadati</taxon>
        <taxon>Rhodothermota</taxon>
        <taxon>Rhodothermia</taxon>
        <taxon>Rhodothermales</taxon>
        <taxon>Salinibacteraceae</taxon>
        <taxon>Salinibacter</taxon>
    </lineage>
</organism>
<proteinExistence type="inferred from homology"/>
<dbReference type="InterPro" id="IPR051907">
    <property type="entry name" value="DoxX-like_oxidoreductase"/>
</dbReference>
<evidence type="ECO:0000256" key="3">
    <source>
        <dbReference type="ARBA" id="ARBA00022475"/>
    </source>
</evidence>
<dbReference type="EnsemblBacteria" id="ABC45852">
    <property type="protein sequence ID" value="ABC45852"/>
    <property type="gene ID" value="SRU_0047"/>
</dbReference>